<protein>
    <recommendedName>
        <fullName evidence="4">Glycosyltransferase RgtA/B/C/D-like domain-containing protein</fullName>
    </recommendedName>
</protein>
<dbReference type="AlphaFoldDB" id="F9ZW65"/>
<evidence type="ECO:0000256" key="1">
    <source>
        <dbReference type="SAM" id="Phobius"/>
    </source>
</evidence>
<proteinExistence type="predicted"/>
<feature type="transmembrane region" description="Helical" evidence="1">
    <location>
        <begin position="183"/>
        <end position="211"/>
    </location>
</feature>
<dbReference type="Proteomes" id="UP000008888">
    <property type="component" value="Chromosome"/>
</dbReference>
<evidence type="ECO:0008006" key="4">
    <source>
        <dbReference type="Google" id="ProtNLM"/>
    </source>
</evidence>
<evidence type="ECO:0000313" key="3">
    <source>
        <dbReference type="Proteomes" id="UP000008888"/>
    </source>
</evidence>
<feature type="transmembrane region" description="Helical" evidence="1">
    <location>
        <begin position="123"/>
        <end position="142"/>
    </location>
</feature>
<keyword evidence="3" id="KW-1185">Reference proteome</keyword>
<sequence length="606" mass="67213">MKPGKIKLLVTVAGALVGLSYWVVSFCFYPDEPFFVKVVYRIGDLQYFPLIESLARLDFSPTYSSVFAGTGLVRFPLPPLIPHAIGFALAGAAGMMLMDAVAVAVAGYAFYWLFRIASAPRHLAAVLALACLSTSFILPGYGMLYGFRLPRPEVSNIFVTLFLGYVLLWIRRPSRILQRPWRIVAIGALTSLLLQSSVYFFLIAVTVLAAIVVESLVSRRVGLDRYLGRAFSLFVFSFLIVSIPFAVQSLWGEPDLAARFGLYPAERRGVVMVTYLRPLLAAVSVPVLAAGLTLFLLHRRGHNLRIAAALCSLPLLAAGAAVCFFAFSPVFVQIYHVPFSVADVGRFVVLLLIPQWVRLVPVRLPPRWTSAVTVASIAALLAVSYAWHYRSLPRAKVTGSGDFFAADRGRLRSDVATVIRQFGAPSGARARQLLTNDHHVLVWWTMARQGTLLMPDVFDVVLKDSQIETQLVQVGKYLGWSGTTWSDYVNQDTVGTNHVGNSVLLYFHSHDKYQASSLYTQAPLSDYPAQLRPVISESTSNWSLALPFAARQRLDAAYATTEKDPRFAPDLIVWGKYRNSPDISPPHDYRQILDLANFTVWRKDAD</sequence>
<keyword evidence="1" id="KW-0472">Membrane</keyword>
<keyword evidence="1" id="KW-0812">Transmembrane</keyword>
<dbReference type="EMBL" id="CP002738">
    <property type="protein sequence ID" value="AEG02036.1"/>
    <property type="molecule type" value="Genomic_DNA"/>
</dbReference>
<organism evidence="2 3">
    <name type="scientific">Methylomonas methanica (strain DSM 25384 / MC09)</name>
    <dbReference type="NCBI Taxonomy" id="857087"/>
    <lineage>
        <taxon>Bacteria</taxon>
        <taxon>Pseudomonadati</taxon>
        <taxon>Pseudomonadota</taxon>
        <taxon>Gammaproteobacteria</taxon>
        <taxon>Methylococcales</taxon>
        <taxon>Methylococcaceae</taxon>
        <taxon>Methylomonas</taxon>
    </lineage>
</organism>
<keyword evidence="1" id="KW-1133">Transmembrane helix</keyword>
<feature type="transmembrane region" description="Helical" evidence="1">
    <location>
        <begin position="304"/>
        <end position="327"/>
    </location>
</feature>
<evidence type="ECO:0000313" key="2">
    <source>
        <dbReference type="EMBL" id="AEG02036.1"/>
    </source>
</evidence>
<feature type="transmembrane region" description="Helical" evidence="1">
    <location>
        <begin position="84"/>
        <end position="111"/>
    </location>
</feature>
<feature type="transmembrane region" description="Helical" evidence="1">
    <location>
        <begin position="231"/>
        <end position="251"/>
    </location>
</feature>
<dbReference type="eggNOG" id="ENOG50336GG">
    <property type="taxonomic scope" value="Bacteria"/>
</dbReference>
<dbReference type="HOGENOM" id="CLU_421444_0_0_6"/>
<dbReference type="RefSeq" id="WP_013820254.1">
    <property type="nucleotide sequence ID" value="NC_015572.1"/>
</dbReference>
<reference key="2">
    <citation type="submission" date="2011-05" db="EMBL/GenBank/DDBJ databases">
        <title>Complete genome sequence of the aerobic marine methanotroph Methylomonas methanica MC09.</title>
        <authorList>
            <person name="Boden R."/>
            <person name="Cunliffe M."/>
            <person name="Scanlan J."/>
            <person name="Moussard H."/>
            <person name="Kits K.D."/>
            <person name="Klotz M."/>
            <person name="Jetten M."/>
            <person name="Vuilleumier S."/>
            <person name="Han J."/>
            <person name="Peters L."/>
            <person name="Mikhailova N."/>
            <person name="Teshima H."/>
            <person name="Tapia R."/>
            <person name="Kyrpides N."/>
            <person name="Ivanova N."/>
            <person name="Pagani I."/>
            <person name="Cheng J.-F."/>
            <person name="Goodwin L."/>
            <person name="Han C."/>
            <person name="Hauser L."/>
            <person name="Land M."/>
            <person name="Lapidus A."/>
            <person name="Lucas S."/>
            <person name="Pitluck S."/>
            <person name="Woyke T."/>
            <person name="Stein L.Y."/>
            <person name="Murrell C."/>
        </authorList>
    </citation>
    <scope>NUCLEOTIDE SEQUENCE</scope>
    <source>
        <strain>MC09</strain>
    </source>
</reference>
<name>F9ZW65_METMM</name>
<feature type="transmembrane region" description="Helical" evidence="1">
    <location>
        <begin position="272"/>
        <end position="298"/>
    </location>
</feature>
<dbReference type="KEGG" id="mmt:Metme_3675"/>
<reference evidence="2 3" key="1">
    <citation type="journal article" date="2011" name="J. Bacteriol.">
        <title>Complete Genome Sequence of the Aerobic Marine Methanotroph Methylomonas methanica MC09.</title>
        <authorList>
            <person name="Boden R."/>
            <person name="Cunliffe M."/>
            <person name="Scanlan J."/>
            <person name="Moussard H."/>
            <person name="Kits K.D."/>
            <person name="Klotz M.G."/>
            <person name="Jetten M.S."/>
            <person name="Vuilleumier S."/>
            <person name="Han J."/>
            <person name="Peters L."/>
            <person name="Mikhailova N."/>
            <person name="Teshima H."/>
            <person name="Tapia R."/>
            <person name="Kyrpides N."/>
            <person name="Ivanova N."/>
            <person name="Pagani I."/>
            <person name="Cheng J.F."/>
            <person name="Goodwin L."/>
            <person name="Han C."/>
            <person name="Hauser L."/>
            <person name="Land M.L."/>
            <person name="Lapidus A."/>
            <person name="Lucas S."/>
            <person name="Pitluck S."/>
            <person name="Woyke T."/>
            <person name="Stein L."/>
            <person name="Murrell J.C."/>
        </authorList>
    </citation>
    <scope>NUCLEOTIDE SEQUENCE [LARGE SCALE GENOMIC DNA]</scope>
    <source>
        <strain evidence="2 3">MC09</strain>
    </source>
</reference>
<reference evidence="3" key="3">
    <citation type="submission" date="2011-05" db="EMBL/GenBank/DDBJ databases">
        <title>Complete sequence of Methylomonas methanica MC09.</title>
        <authorList>
            <consortium name="US DOE Joint Genome Institute"/>
            <person name="Lucas S."/>
            <person name="Han J."/>
            <person name="Lapidus A."/>
            <person name="Cheng J.-F."/>
            <person name="Goodwin L."/>
            <person name="Pitluck S."/>
            <person name="Peters L."/>
            <person name="Mikhailova N."/>
            <person name="Teshima H."/>
            <person name="Han C."/>
            <person name="Tapia R."/>
            <person name="Land M."/>
            <person name="Hauser L."/>
            <person name="Kyrpides N."/>
            <person name="Ivanova N."/>
            <person name="Pagani I."/>
            <person name="Stein L."/>
            <person name="Woyke T."/>
        </authorList>
    </citation>
    <scope>NUCLEOTIDE SEQUENCE [LARGE SCALE GENOMIC DNA]</scope>
    <source>
        <strain evidence="3">MC09</strain>
    </source>
</reference>
<gene>
    <name evidence="2" type="ordered locus">Metme_3675</name>
</gene>
<accession>F9ZW65</accession>
<feature type="transmembrane region" description="Helical" evidence="1">
    <location>
        <begin position="368"/>
        <end position="387"/>
    </location>
</feature>